<evidence type="ECO:0000256" key="1">
    <source>
        <dbReference type="ARBA" id="ARBA00038310"/>
    </source>
</evidence>
<dbReference type="Gene3D" id="3.20.20.140">
    <property type="entry name" value="Metal-dependent hydrolases"/>
    <property type="match status" value="1"/>
</dbReference>
<comment type="similarity">
    <text evidence="1">Belongs to the metallo-dependent hydrolases superfamily.</text>
</comment>
<protein>
    <recommendedName>
        <fullName evidence="2">Amidohydrolase-related domain-containing protein</fullName>
    </recommendedName>
</protein>
<sequence>MLSKEIVITDSHHHLWTPDTHSWVKDVKDSGHPAGPFKSIQNYLLPEFLADIEPFNITKSVHLQCFMDGDPINETKSLQTIADSNPKGFPHGIVSHCDLTSPDVSQVLINHMKYPNFRGTRQLLNFHPDKKIFCEAKHDNYLTDVTWQQGYSLLAEHKLTFDMHILPRQYLQAYDVIKANPTINVVINHCGVMYERDEATMKLWRDGLAMLASLPNCFMKLSGLAMVHINPDDLVPIKSIVQELIGLFGTDRCMYGSNFPVDKVNATYQQLIKAMEFSIADYTLEEKKNIFANNANTFYRL</sequence>
<keyword evidence="4" id="KW-1185">Reference proteome</keyword>
<comment type="caution">
    <text evidence="3">The sequence shown here is derived from an EMBL/GenBank/DDBJ whole genome shotgun (WGS) entry which is preliminary data.</text>
</comment>
<evidence type="ECO:0000313" key="3">
    <source>
        <dbReference type="EMBL" id="KAI6658981.1"/>
    </source>
</evidence>
<dbReference type="EMBL" id="JAKMXF010000066">
    <property type="protein sequence ID" value="KAI6658981.1"/>
    <property type="molecule type" value="Genomic_DNA"/>
</dbReference>
<dbReference type="GO" id="GO:0016787">
    <property type="term" value="F:hydrolase activity"/>
    <property type="evidence" value="ECO:0007669"/>
    <property type="project" value="InterPro"/>
</dbReference>
<dbReference type="AlphaFoldDB" id="A0AAV7KD59"/>
<evidence type="ECO:0000259" key="2">
    <source>
        <dbReference type="Pfam" id="PF04909"/>
    </source>
</evidence>
<dbReference type="Pfam" id="PF04909">
    <property type="entry name" value="Amidohydro_2"/>
    <property type="match status" value="1"/>
</dbReference>
<organism evidence="3 4">
    <name type="scientific">Oopsacas minuta</name>
    <dbReference type="NCBI Taxonomy" id="111878"/>
    <lineage>
        <taxon>Eukaryota</taxon>
        <taxon>Metazoa</taxon>
        <taxon>Porifera</taxon>
        <taxon>Hexactinellida</taxon>
        <taxon>Hexasterophora</taxon>
        <taxon>Lyssacinosida</taxon>
        <taxon>Leucopsacidae</taxon>
        <taxon>Oopsacas</taxon>
    </lineage>
</organism>
<dbReference type="PANTHER" id="PTHR43569">
    <property type="entry name" value="AMIDOHYDROLASE"/>
    <property type="match status" value="1"/>
</dbReference>
<dbReference type="Proteomes" id="UP001165289">
    <property type="component" value="Unassembled WGS sequence"/>
</dbReference>
<reference evidence="3 4" key="1">
    <citation type="journal article" date="2023" name="BMC Biol.">
        <title>The compact genome of the sponge Oopsacas minuta (Hexactinellida) is lacking key metazoan core genes.</title>
        <authorList>
            <person name="Santini S."/>
            <person name="Schenkelaars Q."/>
            <person name="Jourda C."/>
            <person name="Duchesne M."/>
            <person name="Belahbib H."/>
            <person name="Rocher C."/>
            <person name="Selva M."/>
            <person name="Riesgo A."/>
            <person name="Vervoort M."/>
            <person name="Leys S.P."/>
            <person name="Kodjabachian L."/>
            <person name="Le Bivic A."/>
            <person name="Borchiellini C."/>
            <person name="Claverie J.M."/>
            <person name="Renard E."/>
        </authorList>
    </citation>
    <scope>NUCLEOTIDE SEQUENCE [LARGE SCALE GENOMIC DNA]</scope>
    <source>
        <strain evidence="3">SPO-2</strain>
    </source>
</reference>
<dbReference type="SUPFAM" id="SSF51556">
    <property type="entry name" value="Metallo-dependent hydrolases"/>
    <property type="match status" value="1"/>
</dbReference>
<evidence type="ECO:0000313" key="4">
    <source>
        <dbReference type="Proteomes" id="UP001165289"/>
    </source>
</evidence>
<dbReference type="PANTHER" id="PTHR43569:SF2">
    <property type="entry name" value="AMIDOHYDROLASE-RELATED DOMAIN-CONTAINING PROTEIN"/>
    <property type="match status" value="1"/>
</dbReference>
<dbReference type="InterPro" id="IPR006680">
    <property type="entry name" value="Amidohydro-rel"/>
</dbReference>
<dbReference type="InterPro" id="IPR032466">
    <property type="entry name" value="Metal_Hydrolase"/>
</dbReference>
<dbReference type="InterPro" id="IPR052350">
    <property type="entry name" value="Metallo-dep_Lactonases"/>
</dbReference>
<accession>A0AAV7KD59</accession>
<gene>
    <name evidence="3" type="ORF">LOD99_14657</name>
</gene>
<proteinExistence type="inferred from homology"/>
<feature type="domain" description="Amidohydrolase-related" evidence="2">
    <location>
        <begin position="10"/>
        <end position="301"/>
    </location>
</feature>
<name>A0AAV7KD59_9METZ</name>